<protein>
    <submittedName>
        <fullName evidence="1">Uncharacterized protein</fullName>
    </submittedName>
</protein>
<dbReference type="Gramene" id="KZM83199">
    <property type="protein sequence ID" value="KZM83199"/>
    <property type="gene ID" value="DCAR_030768"/>
</dbReference>
<organism evidence="1 2">
    <name type="scientific">Daucus carota subsp. sativus</name>
    <name type="common">Carrot</name>
    <dbReference type="NCBI Taxonomy" id="79200"/>
    <lineage>
        <taxon>Eukaryota</taxon>
        <taxon>Viridiplantae</taxon>
        <taxon>Streptophyta</taxon>
        <taxon>Embryophyta</taxon>
        <taxon>Tracheophyta</taxon>
        <taxon>Spermatophyta</taxon>
        <taxon>Magnoliopsida</taxon>
        <taxon>eudicotyledons</taxon>
        <taxon>Gunneridae</taxon>
        <taxon>Pentapetalae</taxon>
        <taxon>asterids</taxon>
        <taxon>campanulids</taxon>
        <taxon>Apiales</taxon>
        <taxon>Apiaceae</taxon>
        <taxon>Apioideae</taxon>
        <taxon>Scandiceae</taxon>
        <taxon>Daucinae</taxon>
        <taxon>Daucus</taxon>
        <taxon>Daucus sect. Daucus</taxon>
    </lineage>
</organism>
<name>A0A166FUW8_DAUCS</name>
<dbReference type="AlphaFoldDB" id="A0A166FUW8"/>
<dbReference type="Gramene" id="KZN08208">
    <property type="protein sequence ID" value="KZN08208"/>
    <property type="gene ID" value="DCAR_001273"/>
</dbReference>
<dbReference type="Proteomes" id="UP000077755">
    <property type="component" value="Chromosome 1"/>
</dbReference>
<sequence>MLIVILYHIIFNKGKKNPNYAKHYPGIYSSLYHYCAEGNIKNQRLLMKQQVVKYR</sequence>
<accession>A0A166FUW8</accession>
<reference evidence="1" key="2">
    <citation type="submission" date="2022-03" db="EMBL/GenBank/DDBJ databases">
        <title>Draft title - Genomic analysis of global carrot germplasm unveils the trajectory of domestication and the origin of high carotenoid orange carrot.</title>
        <authorList>
            <person name="Iorizzo M."/>
            <person name="Ellison S."/>
            <person name="Senalik D."/>
            <person name="Macko-Podgorni A."/>
            <person name="Grzebelus D."/>
            <person name="Bostan H."/>
            <person name="Rolling W."/>
            <person name="Curaba J."/>
            <person name="Simon P."/>
        </authorList>
    </citation>
    <scope>NUCLEOTIDE SEQUENCE</scope>
    <source>
        <tissue evidence="1">Leaf</tissue>
    </source>
</reference>
<evidence type="ECO:0000313" key="1">
    <source>
        <dbReference type="EMBL" id="WOG81548.1"/>
    </source>
</evidence>
<keyword evidence="2" id="KW-1185">Reference proteome</keyword>
<proteinExistence type="predicted"/>
<reference evidence="1" key="1">
    <citation type="journal article" date="2016" name="Nat. Genet.">
        <title>A high-quality carrot genome assembly provides new insights into carotenoid accumulation and asterid genome evolution.</title>
        <authorList>
            <person name="Iorizzo M."/>
            <person name="Ellison S."/>
            <person name="Senalik D."/>
            <person name="Zeng P."/>
            <person name="Satapoomin P."/>
            <person name="Huang J."/>
            <person name="Bowman M."/>
            <person name="Iovene M."/>
            <person name="Sanseverino W."/>
            <person name="Cavagnaro P."/>
            <person name="Yildiz M."/>
            <person name="Macko-Podgorni A."/>
            <person name="Moranska E."/>
            <person name="Grzebelus E."/>
            <person name="Grzebelus D."/>
            <person name="Ashrafi H."/>
            <person name="Zheng Z."/>
            <person name="Cheng S."/>
            <person name="Spooner D."/>
            <person name="Van Deynze A."/>
            <person name="Simon P."/>
        </authorList>
    </citation>
    <scope>NUCLEOTIDE SEQUENCE</scope>
    <source>
        <tissue evidence="1">Leaf</tissue>
    </source>
</reference>
<evidence type="ECO:0000313" key="2">
    <source>
        <dbReference type="Proteomes" id="UP000077755"/>
    </source>
</evidence>
<dbReference type="EMBL" id="CP093343">
    <property type="protein sequence ID" value="WOG81548.1"/>
    <property type="molecule type" value="Genomic_DNA"/>
</dbReference>
<gene>
    <name evidence="1" type="ORF">DCAR_0100699</name>
</gene>